<dbReference type="EMBL" id="NCKV01007496">
    <property type="protein sequence ID" value="RWS22947.1"/>
    <property type="molecule type" value="Genomic_DNA"/>
</dbReference>
<dbReference type="Pfam" id="PF17917">
    <property type="entry name" value="RT_RNaseH"/>
    <property type="match status" value="1"/>
</dbReference>
<keyword evidence="1" id="KW-0808">Transferase</keyword>
<keyword evidence="3" id="KW-0540">Nuclease</keyword>
<organism evidence="9 10">
    <name type="scientific">Leptotrombidium deliense</name>
    <dbReference type="NCBI Taxonomy" id="299467"/>
    <lineage>
        <taxon>Eukaryota</taxon>
        <taxon>Metazoa</taxon>
        <taxon>Ecdysozoa</taxon>
        <taxon>Arthropoda</taxon>
        <taxon>Chelicerata</taxon>
        <taxon>Arachnida</taxon>
        <taxon>Acari</taxon>
        <taxon>Acariformes</taxon>
        <taxon>Trombidiformes</taxon>
        <taxon>Prostigmata</taxon>
        <taxon>Anystina</taxon>
        <taxon>Parasitengona</taxon>
        <taxon>Trombiculoidea</taxon>
        <taxon>Trombiculidae</taxon>
        <taxon>Leptotrombidium</taxon>
    </lineage>
</organism>
<evidence type="ECO:0000259" key="8">
    <source>
        <dbReference type="Pfam" id="PF17917"/>
    </source>
</evidence>
<evidence type="ECO:0000256" key="6">
    <source>
        <dbReference type="ARBA" id="ARBA00022918"/>
    </source>
</evidence>
<sequence>SRILSTSERNLSAVEIELLAIICSIKHFRHYLIGRFFIIITDSSALVFLMRTKNINTKLARWALFLQDYNFEIVHRKGSENLLCDFLSR</sequence>
<evidence type="ECO:0000256" key="3">
    <source>
        <dbReference type="ARBA" id="ARBA00022722"/>
    </source>
</evidence>
<dbReference type="InterPro" id="IPR043502">
    <property type="entry name" value="DNA/RNA_pol_sf"/>
</dbReference>
<keyword evidence="6 9" id="KW-0695">RNA-directed DNA polymerase</keyword>
<name>A0A443S5Y6_9ACAR</name>
<keyword evidence="4" id="KW-0255">Endonuclease</keyword>
<dbReference type="AlphaFoldDB" id="A0A443S5Y6"/>
<proteinExistence type="predicted"/>
<gene>
    <name evidence="9" type="ORF">B4U80_09313</name>
</gene>
<dbReference type="InterPro" id="IPR050951">
    <property type="entry name" value="Retrovirus_Pol_polyprotein"/>
</dbReference>
<dbReference type="InterPro" id="IPR041373">
    <property type="entry name" value="RT_RNaseH"/>
</dbReference>
<dbReference type="Proteomes" id="UP000288716">
    <property type="component" value="Unassembled WGS sequence"/>
</dbReference>
<dbReference type="GO" id="GO:0016787">
    <property type="term" value="F:hydrolase activity"/>
    <property type="evidence" value="ECO:0007669"/>
    <property type="project" value="UniProtKB-KW"/>
</dbReference>
<dbReference type="GO" id="GO:0003964">
    <property type="term" value="F:RNA-directed DNA polymerase activity"/>
    <property type="evidence" value="ECO:0007669"/>
    <property type="project" value="UniProtKB-KW"/>
</dbReference>
<keyword evidence="7" id="KW-1133">Transmembrane helix</keyword>
<keyword evidence="5" id="KW-0378">Hydrolase</keyword>
<dbReference type="VEuPathDB" id="VectorBase:LDEU009093"/>
<dbReference type="OrthoDB" id="6426363at2759"/>
<evidence type="ECO:0000256" key="5">
    <source>
        <dbReference type="ARBA" id="ARBA00022801"/>
    </source>
</evidence>
<feature type="non-terminal residue" evidence="9">
    <location>
        <position position="1"/>
    </location>
</feature>
<accession>A0A443S5Y6</accession>
<dbReference type="PANTHER" id="PTHR37984">
    <property type="entry name" value="PROTEIN CBG26694"/>
    <property type="match status" value="1"/>
</dbReference>
<feature type="non-terminal residue" evidence="9">
    <location>
        <position position="89"/>
    </location>
</feature>
<protein>
    <submittedName>
        <fullName evidence="9">Reverse transcriptase-like protein</fullName>
    </submittedName>
</protein>
<keyword evidence="7" id="KW-0472">Membrane</keyword>
<feature type="domain" description="Reverse transcriptase RNase H-like" evidence="8">
    <location>
        <begin position="1"/>
        <end position="69"/>
    </location>
</feature>
<evidence type="ECO:0000256" key="2">
    <source>
        <dbReference type="ARBA" id="ARBA00022695"/>
    </source>
</evidence>
<keyword evidence="10" id="KW-1185">Reference proteome</keyword>
<evidence type="ECO:0000256" key="4">
    <source>
        <dbReference type="ARBA" id="ARBA00022759"/>
    </source>
</evidence>
<evidence type="ECO:0000256" key="1">
    <source>
        <dbReference type="ARBA" id="ARBA00022679"/>
    </source>
</evidence>
<dbReference type="CDD" id="cd09274">
    <property type="entry name" value="RNase_HI_RT_Ty3"/>
    <property type="match status" value="1"/>
</dbReference>
<dbReference type="GO" id="GO:0004519">
    <property type="term" value="F:endonuclease activity"/>
    <property type="evidence" value="ECO:0007669"/>
    <property type="project" value="UniProtKB-KW"/>
</dbReference>
<dbReference type="PANTHER" id="PTHR37984:SF5">
    <property type="entry name" value="PROTEIN NYNRIN-LIKE"/>
    <property type="match status" value="1"/>
</dbReference>
<evidence type="ECO:0000313" key="9">
    <source>
        <dbReference type="EMBL" id="RWS22947.1"/>
    </source>
</evidence>
<dbReference type="STRING" id="299467.A0A443S5Y6"/>
<keyword evidence="2" id="KW-0548">Nucleotidyltransferase</keyword>
<keyword evidence="7" id="KW-0812">Transmembrane</keyword>
<comment type="caution">
    <text evidence="9">The sequence shown here is derived from an EMBL/GenBank/DDBJ whole genome shotgun (WGS) entry which is preliminary data.</text>
</comment>
<feature type="transmembrane region" description="Helical" evidence="7">
    <location>
        <begin position="32"/>
        <end position="50"/>
    </location>
</feature>
<dbReference type="SUPFAM" id="SSF56672">
    <property type="entry name" value="DNA/RNA polymerases"/>
    <property type="match status" value="1"/>
</dbReference>
<evidence type="ECO:0000313" key="10">
    <source>
        <dbReference type="Proteomes" id="UP000288716"/>
    </source>
</evidence>
<evidence type="ECO:0000256" key="7">
    <source>
        <dbReference type="SAM" id="Phobius"/>
    </source>
</evidence>
<reference evidence="9 10" key="1">
    <citation type="journal article" date="2018" name="Gigascience">
        <title>Genomes of trombidid mites reveal novel predicted allergens and laterally-transferred genes associated with secondary metabolism.</title>
        <authorList>
            <person name="Dong X."/>
            <person name="Chaisiri K."/>
            <person name="Xia D."/>
            <person name="Armstrong S.D."/>
            <person name="Fang Y."/>
            <person name="Donnelly M.J."/>
            <person name="Kadowaki T."/>
            <person name="McGarry J.W."/>
            <person name="Darby A.C."/>
            <person name="Makepeace B.L."/>
        </authorList>
    </citation>
    <scope>NUCLEOTIDE SEQUENCE [LARGE SCALE GENOMIC DNA]</scope>
    <source>
        <strain evidence="9">UoL-UT</strain>
    </source>
</reference>